<dbReference type="AlphaFoldDB" id="A0A396SAZ2"/>
<keyword evidence="1" id="KW-0472">Membrane</keyword>
<evidence type="ECO:0000313" key="3">
    <source>
        <dbReference type="Proteomes" id="UP000265692"/>
    </source>
</evidence>
<feature type="transmembrane region" description="Helical" evidence="1">
    <location>
        <begin position="7"/>
        <end position="30"/>
    </location>
</feature>
<dbReference type="OrthoDB" id="2972697at2"/>
<dbReference type="RefSeq" id="WP_118877140.1">
    <property type="nucleotide sequence ID" value="NZ_QWEI01000009.1"/>
</dbReference>
<dbReference type="EMBL" id="QWEI01000009">
    <property type="protein sequence ID" value="RHW34025.1"/>
    <property type="molecule type" value="Genomic_DNA"/>
</dbReference>
<evidence type="ECO:0000313" key="2">
    <source>
        <dbReference type="EMBL" id="RHW34025.1"/>
    </source>
</evidence>
<dbReference type="Proteomes" id="UP000265692">
    <property type="component" value="Unassembled WGS sequence"/>
</dbReference>
<name>A0A396SAZ2_9BACL</name>
<sequence length="74" mass="8089">MKSIIGLFIIAFISVGIADLIQGVILTLIYTPNTYSTGGLEMANIIKYSTYAITVTIAFWSVSKVKNMLKKVLS</sequence>
<evidence type="ECO:0000256" key="1">
    <source>
        <dbReference type="SAM" id="Phobius"/>
    </source>
</evidence>
<keyword evidence="1" id="KW-1133">Transmembrane helix</keyword>
<organism evidence="2 3">
    <name type="scientific">Ureibacillus yapensis</name>
    <dbReference type="NCBI Taxonomy" id="2304605"/>
    <lineage>
        <taxon>Bacteria</taxon>
        <taxon>Bacillati</taxon>
        <taxon>Bacillota</taxon>
        <taxon>Bacilli</taxon>
        <taxon>Bacillales</taxon>
        <taxon>Caryophanaceae</taxon>
        <taxon>Ureibacillus</taxon>
    </lineage>
</organism>
<feature type="transmembrane region" description="Helical" evidence="1">
    <location>
        <begin position="42"/>
        <end position="62"/>
    </location>
</feature>
<keyword evidence="3" id="KW-1185">Reference proteome</keyword>
<accession>A0A396SAZ2</accession>
<protein>
    <submittedName>
        <fullName evidence="2">Uncharacterized protein</fullName>
    </submittedName>
</protein>
<reference evidence="2 3" key="1">
    <citation type="submission" date="2018-08" db="EMBL/GenBank/DDBJ databases">
        <title>Lysinibacillus sp. YLB-03 draft genome sequence.</title>
        <authorList>
            <person name="Yu L."/>
        </authorList>
    </citation>
    <scope>NUCLEOTIDE SEQUENCE [LARGE SCALE GENOMIC DNA]</scope>
    <source>
        <strain evidence="2 3">YLB-03</strain>
    </source>
</reference>
<gene>
    <name evidence="2" type="ORF">D1B33_14595</name>
</gene>
<comment type="caution">
    <text evidence="2">The sequence shown here is derived from an EMBL/GenBank/DDBJ whole genome shotgun (WGS) entry which is preliminary data.</text>
</comment>
<keyword evidence="1" id="KW-0812">Transmembrane</keyword>
<proteinExistence type="predicted"/>